<evidence type="ECO:0000256" key="1">
    <source>
        <dbReference type="ARBA" id="ARBA00006226"/>
    </source>
</evidence>
<evidence type="ECO:0000313" key="3">
    <source>
        <dbReference type="EMBL" id="SMC16657.1"/>
    </source>
</evidence>
<dbReference type="AlphaFoldDB" id="A0A1W1WYG3"/>
<dbReference type="InterPro" id="IPR007712">
    <property type="entry name" value="RelE/ParE_toxin"/>
</dbReference>
<organism evidence="3 4">
    <name type="scientific">Andreprevotia lacus DSM 23236</name>
    <dbReference type="NCBI Taxonomy" id="1121001"/>
    <lineage>
        <taxon>Bacteria</taxon>
        <taxon>Pseudomonadati</taxon>
        <taxon>Pseudomonadota</taxon>
        <taxon>Betaproteobacteria</taxon>
        <taxon>Neisseriales</taxon>
        <taxon>Chitinibacteraceae</taxon>
        <taxon>Andreprevotia</taxon>
    </lineage>
</organism>
<keyword evidence="2" id="KW-1277">Toxin-antitoxin system</keyword>
<dbReference type="InterPro" id="IPR051803">
    <property type="entry name" value="TA_system_RelE-like_toxin"/>
</dbReference>
<reference evidence="3 4" key="1">
    <citation type="submission" date="2017-04" db="EMBL/GenBank/DDBJ databases">
        <authorList>
            <person name="Afonso C.L."/>
            <person name="Miller P.J."/>
            <person name="Scott M.A."/>
            <person name="Spackman E."/>
            <person name="Goraichik I."/>
            <person name="Dimitrov K.M."/>
            <person name="Suarez D.L."/>
            <person name="Swayne D.E."/>
        </authorList>
    </citation>
    <scope>NUCLEOTIDE SEQUENCE [LARGE SCALE GENOMIC DNA]</scope>
    <source>
        <strain evidence="3 4">DSM 23236</strain>
    </source>
</reference>
<dbReference type="Pfam" id="PF05016">
    <property type="entry name" value="ParE_toxin"/>
    <property type="match status" value="1"/>
</dbReference>
<protein>
    <submittedName>
        <fullName evidence="3">Toxin ParE1/3/4</fullName>
    </submittedName>
</protein>
<dbReference type="Gene3D" id="3.30.2310.20">
    <property type="entry name" value="RelE-like"/>
    <property type="match status" value="1"/>
</dbReference>
<sequence>MKHKPLIPREQANRDVDDAIAYYQNEATEAVALGFIDSLEQAYTHLGQHPAAGSPRHAHELNLPGLRTWPLKRYPYVVFYIERPDHIDIWRVLHGQRDIPAWMQEPEGL</sequence>
<proteinExistence type="inferred from homology"/>
<gene>
    <name evidence="3" type="ORF">SAMN02745857_00233</name>
</gene>
<comment type="similarity">
    <text evidence="1">Belongs to the RelE toxin family.</text>
</comment>
<dbReference type="OrthoDB" id="276174at2"/>
<dbReference type="PANTHER" id="PTHR33755:SF8">
    <property type="entry name" value="TOXIN PARE2"/>
    <property type="match status" value="1"/>
</dbReference>
<dbReference type="EMBL" id="FWXD01000001">
    <property type="protein sequence ID" value="SMC16657.1"/>
    <property type="molecule type" value="Genomic_DNA"/>
</dbReference>
<evidence type="ECO:0000256" key="2">
    <source>
        <dbReference type="ARBA" id="ARBA00022649"/>
    </source>
</evidence>
<dbReference type="InterPro" id="IPR035093">
    <property type="entry name" value="RelE/ParE_toxin_dom_sf"/>
</dbReference>
<evidence type="ECO:0000313" key="4">
    <source>
        <dbReference type="Proteomes" id="UP000192761"/>
    </source>
</evidence>
<keyword evidence="4" id="KW-1185">Reference proteome</keyword>
<dbReference type="Proteomes" id="UP000192761">
    <property type="component" value="Unassembled WGS sequence"/>
</dbReference>
<dbReference type="RefSeq" id="WP_084088696.1">
    <property type="nucleotide sequence ID" value="NZ_FWXD01000001.1"/>
</dbReference>
<accession>A0A1W1WYG3</accession>
<dbReference type="PANTHER" id="PTHR33755">
    <property type="entry name" value="TOXIN PARE1-RELATED"/>
    <property type="match status" value="1"/>
</dbReference>
<name>A0A1W1WYG3_9NEIS</name>
<dbReference type="STRING" id="1121001.SAMN02745857_00233"/>